<organism evidence="4 5">
    <name type="scientific">Caloramator mitchellensis</name>
    <dbReference type="NCBI Taxonomy" id="908809"/>
    <lineage>
        <taxon>Bacteria</taxon>
        <taxon>Bacillati</taxon>
        <taxon>Bacillota</taxon>
        <taxon>Clostridia</taxon>
        <taxon>Eubacteriales</taxon>
        <taxon>Clostridiaceae</taxon>
        <taxon>Caloramator</taxon>
    </lineage>
</organism>
<dbReference type="Pfam" id="PF09851">
    <property type="entry name" value="SHOCT"/>
    <property type="match status" value="1"/>
</dbReference>
<feature type="transmembrane region" description="Helical" evidence="2">
    <location>
        <begin position="30"/>
        <end position="51"/>
    </location>
</feature>
<protein>
    <recommendedName>
        <fullName evidence="3">SHOCT domain-containing protein</fullName>
    </recommendedName>
</protein>
<dbReference type="AlphaFoldDB" id="A0A0R3JVJ0"/>
<gene>
    <name evidence="4" type="ORF">ABG79_00372</name>
</gene>
<evidence type="ECO:0000256" key="2">
    <source>
        <dbReference type="SAM" id="Phobius"/>
    </source>
</evidence>
<accession>A0A0R3JVJ0</accession>
<evidence type="ECO:0000313" key="4">
    <source>
        <dbReference type="EMBL" id="KRQ87571.1"/>
    </source>
</evidence>
<reference evidence="4 5" key="1">
    <citation type="submission" date="2015-09" db="EMBL/GenBank/DDBJ databases">
        <title>Draft genome sequence of a Caloramator mitchellensis, a moderate thermophile from the Great Artesian Basin of Australia.</title>
        <authorList>
            <person name="Patel B.K."/>
        </authorList>
    </citation>
    <scope>NUCLEOTIDE SEQUENCE [LARGE SCALE GENOMIC DNA]</scope>
    <source>
        <strain evidence="4 5">VF08</strain>
    </source>
</reference>
<feature type="compositionally biased region" description="Basic and acidic residues" evidence="1">
    <location>
        <begin position="102"/>
        <end position="121"/>
    </location>
</feature>
<keyword evidence="2" id="KW-0812">Transmembrane</keyword>
<comment type="caution">
    <text evidence="4">The sequence shown here is derived from an EMBL/GenBank/DDBJ whole genome shotgun (WGS) entry which is preliminary data.</text>
</comment>
<keyword evidence="5" id="KW-1185">Reference proteome</keyword>
<dbReference type="STRING" id="908809.ABG79_00372"/>
<dbReference type="EMBL" id="LKHP01000002">
    <property type="protein sequence ID" value="KRQ87571.1"/>
    <property type="molecule type" value="Genomic_DNA"/>
</dbReference>
<keyword evidence="2" id="KW-0472">Membrane</keyword>
<evidence type="ECO:0000313" key="5">
    <source>
        <dbReference type="Proteomes" id="UP000052015"/>
    </source>
</evidence>
<proteinExistence type="predicted"/>
<evidence type="ECO:0000256" key="1">
    <source>
        <dbReference type="SAM" id="MobiDB-lite"/>
    </source>
</evidence>
<feature type="region of interest" description="Disordered" evidence="1">
    <location>
        <begin position="98"/>
        <end position="121"/>
    </location>
</feature>
<evidence type="ECO:0000259" key="3">
    <source>
        <dbReference type="Pfam" id="PF09851"/>
    </source>
</evidence>
<sequence length="121" mass="13945">MHRGFGKGFPVGPGFGFDGRMIERGFGYHWIGPLVMLGLIILLLIAAYFIYKRYKINNNIALQILNRRFVAGEISEAEYIRKKELLLGKKIKKNRYSSFDVEESKPDNKDDSNTNDKTNEK</sequence>
<name>A0A0R3JVJ0_CALMK</name>
<dbReference type="InterPro" id="IPR018649">
    <property type="entry name" value="SHOCT"/>
</dbReference>
<dbReference type="RefSeq" id="WP_057976540.1">
    <property type="nucleotide sequence ID" value="NZ_LKHP01000002.1"/>
</dbReference>
<keyword evidence="2" id="KW-1133">Transmembrane helix</keyword>
<feature type="domain" description="SHOCT" evidence="3">
    <location>
        <begin position="61"/>
        <end position="87"/>
    </location>
</feature>
<dbReference type="Proteomes" id="UP000052015">
    <property type="component" value="Unassembled WGS sequence"/>
</dbReference>